<protein>
    <submittedName>
        <fullName evidence="8">Two component transcriptional regulator, LuxR family</fullName>
    </submittedName>
</protein>
<keyword evidence="1 5" id="KW-0597">Phosphoprotein</keyword>
<dbReference type="PROSITE" id="PS50043">
    <property type="entry name" value="HTH_LUXR_2"/>
    <property type="match status" value="1"/>
</dbReference>
<dbReference type="SUPFAM" id="SSF46894">
    <property type="entry name" value="C-terminal effector domain of the bipartite response regulators"/>
    <property type="match status" value="1"/>
</dbReference>
<evidence type="ECO:0000259" key="7">
    <source>
        <dbReference type="PROSITE" id="PS50110"/>
    </source>
</evidence>
<dbReference type="RefSeq" id="WP_103887309.1">
    <property type="nucleotide sequence ID" value="NZ_FNVU01000008.1"/>
</dbReference>
<evidence type="ECO:0000256" key="5">
    <source>
        <dbReference type="PROSITE-ProRule" id="PRU00169"/>
    </source>
</evidence>
<dbReference type="Pfam" id="PF00196">
    <property type="entry name" value="GerE"/>
    <property type="match status" value="1"/>
</dbReference>
<dbReference type="PRINTS" id="PR00038">
    <property type="entry name" value="HTHLUXR"/>
</dbReference>
<feature type="domain" description="HTH luxR-type" evidence="6">
    <location>
        <begin position="145"/>
        <end position="210"/>
    </location>
</feature>
<dbReference type="CDD" id="cd06170">
    <property type="entry name" value="LuxR_C_like"/>
    <property type="match status" value="1"/>
</dbReference>
<dbReference type="AlphaFoldDB" id="A0A1H6CA48"/>
<keyword evidence="2" id="KW-0805">Transcription regulation</keyword>
<dbReference type="PROSITE" id="PS50110">
    <property type="entry name" value="RESPONSE_REGULATORY"/>
    <property type="match status" value="1"/>
</dbReference>
<dbReference type="InterPro" id="IPR001789">
    <property type="entry name" value="Sig_transdc_resp-reg_receiver"/>
</dbReference>
<name>A0A1H6CA48_9ACTN</name>
<dbReference type="Pfam" id="PF00072">
    <property type="entry name" value="Response_reg"/>
    <property type="match status" value="1"/>
</dbReference>
<dbReference type="SMART" id="SM00448">
    <property type="entry name" value="REC"/>
    <property type="match status" value="1"/>
</dbReference>
<feature type="modified residue" description="4-aspartylphosphate" evidence="5">
    <location>
        <position position="55"/>
    </location>
</feature>
<dbReference type="PANTHER" id="PTHR43214:SF24">
    <property type="entry name" value="TRANSCRIPTIONAL REGULATORY PROTEIN NARL-RELATED"/>
    <property type="match status" value="1"/>
</dbReference>
<evidence type="ECO:0000256" key="2">
    <source>
        <dbReference type="ARBA" id="ARBA00023015"/>
    </source>
</evidence>
<dbReference type="SMART" id="SM00421">
    <property type="entry name" value="HTH_LUXR"/>
    <property type="match status" value="1"/>
</dbReference>
<dbReference type="InterPro" id="IPR039420">
    <property type="entry name" value="WalR-like"/>
</dbReference>
<evidence type="ECO:0000313" key="9">
    <source>
        <dbReference type="Proteomes" id="UP000236754"/>
    </source>
</evidence>
<dbReference type="InterPro" id="IPR011006">
    <property type="entry name" value="CheY-like_superfamily"/>
</dbReference>
<keyword evidence="3" id="KW-0238">DNA-binding</keyword>
<keyword evidence="9" id="KW-1185">Reference proteome</keyword>
<dbReference type="GO" id="GO:0006355">
    <property type="term" value="P:regulation of DNA-templated transcription"/>
    <property type="evidence" value="ECO:0007669"/>
    <property type="project" value="InterPro"/>
</dbReference>
<dbReference type="EMBL" id="FNVU01000008">
    <property type="protein sequence ID" value="SEG69854.1"/>
    <property type="molecule type" value="Genomic_DNA"/>
</dbReference>
<keyword evidence="4" id="KW-0804">Transcription</keyword>
<dbReference type="SUPFAM" id="SSF52172">
    <property type="entry name" value="CheY-like"/>
    <property type="match status" value="1"/>
</dbReference>
<dbReference type="Gene3D" id="3.40.50.2300">
    <property type="match status" value="1"/>
</dbReference>
<dbReference type="InterPro" id="IPR016032">
    <property type="entry name" value="Sig_transdc_resp-reg_C-effctor"/>
</dbReference>
<dbReference type="Proteomes" id="UP000236754">
    <property type="component" value="Unassembled WGS sequence"/>
</dbReference>
<dbReference type="GO" id="GO:0000160">
    <property type="term" value="P:phosphorelay signal transduction system"/>
    <property type="evidence" value="ECO:0007669"/>
    <property type="project" value="InterPro"/>
</dbReference>
<proteinExistence type="predicted"/>
<gene>
    <name evidence="8" type="ORF">SAMN05216223_108219</name>
</gene>
<dbReference type="OrthoDB" id="9808843at2"/>
<sequence length="213" mass="22474">MTIRLLVADDHPVVRDGLRGVFDGDPDFEVAGEAADGAEAVDRALALGVDVVLMDLRMPRMGGVEAIGLLRERAPAVHVLVLTTYDSDADVLPAIEAGATGYLLKDAPRDELVRAVRAAHQGQSVLAPTVAQKLIGRVREPAGGTAAASGTLTERELEVLRLVAAGTTNREAARQLFISEATVKTHLLHLYAKLGVRDRAAAVAAAYRTGLLT</sequence>
<organism evidence="8 9">
    <name type="scientific">Actinacidiphila yanglinensis</name>
    <dbReference type="NCBI Taxonomy" id="310779"/>
    <lineage>
        <taxon>Bacteria</taxon>
        <taxon>Bacillati</taxon>
        <taxon>Actinomycetota</taxon>
        <taxon>Actinomycetes</taxon>
        <taxon>Kitasatosporales</taxon>
        <taxon>Streptomycetaceae</taxon>
        <taxon>Actinacidiphila</taxon>
    </lineage>
</organism>
<evidence type="ECO:0000256" key="4">
    <source>
        <dbReference type="ARBA" id="ARBA00023163"/>
    </source>
</evidence>
<evidence type="ECO:0000256" key="1">
    <source>
        <dbReference type="ARBA" id="ARBA00022553"/>
    </source>
</evidence>
<evidence type="ECO:0000256" key="3">
    <source>
        <dbReference type="ARBA" id="ARBA00023125"/>
    </source>
</evidence>
<dbReference type="InterPro" id="IPR000792">
    <property type="entry name" value="Tscrpt_reg_LuxR_C"/>
</dbReference>
<dbReference type="CDD" id="cd17535">
    <property type="entry name" value="REC_NarL-like"/>
    <property type="match status" value="1"/>
</dbReference>
<evidence type="ECO:0000313" key="8">
    <source>
        <dbReference type="EMBL" id="SEG69854.1"/>
    </source>
</evidence>
<feature type="domain" description="Response regulatory" evidence="7">
    <location>
        <begin position="4"/>
        <end position="120"/>
    </location>
</feature>
<evidence type="ECO:0000259" key="6">
    <source>
        <dbReference type="PROSITE" id="PS50043"/>
    </source>
</evidence>
<dbReference type="GO" id="GO:0003677">
    <property type="term" value="F:DNA binding"/>
    <property type="evidence" value="ECO:0007669"/>
    <property type="project" value="UniProtKB-KW"/>
</dbReference>
<reference evidence="8 9" key="1">
    <citation type="submission" date="2016-10" db="EMBL/GenBank/DDBJ databases">
        <authorList>
            <person name="de Groot N.N."/>
        </authorList>
    </citation>
    <scope>NUCLEOTIDE SEQUENCE [LARGE SCALE GENOMIC DNA]</scope>
    <source>
        <strain evidence="8 9">CGMCC 4.2023</strain>
    </source>
</reference>
<dbReference type="InterPro" id="IPR058245">
    <property type="entry name" value="NreC/VraR/RcsB-like_REC"/>
</dbReference>
<accession>A0A1H6CA48</accession>
<dbReference type="PANTHER" id="PTHR43214">
    <property type="entry name" value="TWO-COMPONENT RESPONSE REGULATOR"/>
    <property type="match status" value="1"/>
</dbReference>